<comment type="caution">
    <text evidence="1">The sequence shown here is derived from an EMBL/GenBank/DDBJ whole genome shotgun (WGS) entry which is preliminary data.</text>
</comment>
<dbReference type="RefSeq" id="WP_154472046.1">
    <property type="nucleotide sequence ID" value="NZ_DBEWUL010000027.1"/>
</dbReference>
<reference evidence="1 2" key="1">
    <citation type="submission" date="2019-08" db="EMBL/GenBank/DDBJ databases">
        <title>In-depth cultivation of the pig gut microbiome towards novel bacterial diversity and tailored functional studies.</title>
        <authorList>
            <person name="Wylensek D."/>
            <person name="Hitch T.C.A."/>
            <person name="Clavel T."/>
        </authorList>
    </citation>
    <scope>NUCLEOTIDE SEQUENCE [LARGE SCALE GENOMIC DNA]</scope>
    <source>
        <strain evidence="1 2">WCA-389-WT-23D1</strain>
    </source>
</reference>
<dbReference type="Proteomes" id="UP000429958">
    <property type="component" value="Unassembled WGS sequence"/>
</dbReference>
<dbReference type="EMBL" id="VUMD01000006">
    <property type="protein sequence ID" value="MSS36601.1"/>
    <property type="molecule type" value="Genomic_DNA"/>
</dbReference>
<protein>
    <submittedName>
        <fullName evidence="1">Phage tail protein</fullName>
    </submittedName>
</protein>
<accession>A0A7X2NKI7</accession>
<evidence type="ECO:0000313" key="1">
    <source>
        <dbReference type="EMBL" id="MSS36601.1"/>
    </source>
</evidence>
<sequence>MVGLLGELRFRVADSRILTFRNFKREIASTWNSLDRIGLKPIVEYGGANLQTASFEIVLDASLGVRPSKLLKTLEQMAEAAQAYELVIGKKMIGKNKWVITKCSQAYDYILRGGEIYRATVSLTLQEYV</sequence>
<dbReference type="InterPro" id="IPR009734">
    <property type="entry name" value="Myoviridae_GpU"/>
</dbReference>
<proteinExistence type="predicted"/>
<organism evidence="1 2">
    <name type="scientific">Clostridium porci</name>
    <dbReference type="NCBI Taxonomy" id="2605778"/>
    <lineage>
        <taxon>Bacteria</taxon>
        <taxon>Bacillati</taxon>
        <taxon>Bacillota</taxon>
        <taxon>Clostridia</taxon>
        <taxon>Eubacteriales</taxon>
        <taxon>Clostridiaceae</taxon>
        <taxon>Clostridium</taxon>
    </lineage>
</organism>
<keyword evidence="2" id="KW-1185">Reference proteome</keyword>
<gene>
    <name evidence="1" type="ORF">FYJ39_08455</name>
</gene>
<name>A0A7X2NKI7_9CLOT</name>
<dbReference type="AlphaFoldDB" id="A0A7X2NKI7"/>
<dbReference type="Pfam" id="PF06995">
    <property type="entry name" value="Phage_P2_GpU"/>
    <property type="match status" value="1"/>
</dbReference>
<evidence type="ECO:0000313" key="2">
    <source>
        <dbReference type="Proteomes" id="UP000429958"/>
    </source>
</evidence>